<dbReference type="SUPFAM" id="SSF47413">
    <property type="entry name" value="lambda repressor-like DNA-binding domains"/>
    <property type="match status" value="1"/>
</dbReference>
<comment type="caution">
    <text evidence="5">The sequence shown here is derived from an EMBL/GenBank/DDBJ whole genome shotgun (WGS) entry which is preliminary data.</text>
</comment>
<dbReference type="CDD" id="cd01392">
    <property type="entry name" value="HTH_LacI"/>
    <property type="match status" value="1"/>
</dbReference>
<dbReference type="Proteomes" id="UP001596266">
    <property type="component" value="Unassembled WGS sequence"/>
</dbReference>
<keyword evidence="2 5" id="KW-0238">DNA-binding</keyword>
<dbReference type="Gene3D" id="3.40.50.2300">
    <property type="match status" value="2"/>
</dbReference>
<dbReference type="SUPFAM" id="SSF53822">
    <property type="entry name" value="Periplasmic binding protein-like I"/>
    <property type="match status" value="1"/>
</dbReference>
<organism evidence="5 6">
    <name type="scientific">Luteococcus sanguinis</name>
    <dbReference type="NCBI Taxonomy" id="174038"/>
    <lineage>
        <taxon>Bacteria</taxon>
        <taxon>Bacillati</taxon>
        <taxon>Actinomycetota</taxon>
        <taxon>Actinomycetes</taxon>
        <taxon>Propionibacteriales</taxon>
        <taxon>Propionibacteriaceae</taxon>
        <taxon>Luteococcus</taxon>
    </lineage>
</organism>
<keyword evidence="6" id="KW-1185">Reference proteome</keyword>
<feature type="domain" description="HTH lacI-type" evidence="4">
    <location>
        <begin position="4"/>
        <end position="58"/>
    </location>
</feature>
<dbReference type="PANTHER" id="PTHR30146:SF109">
    <property type="entry name" value="HTH-TYPE TRANSCRIPTIONAL REGULATOR GALS"/>
    <property type="match status" value="1"/>
</dbReference>
<name>A0ABW1X1D2_9ACTN</name>
<dbReference type="InterPro" id="IPR000843">
    <property type="entry name" value="HTH_LacI"/>
</dbReference>
<dbReference type="Gene3D" id="1.10.260.40">
    <property type="entry name" value="lambda repressor-like DNA-binding domains"/>
    <property type="match status" value="1"/>
</dbReference>
<keyword evidence="1" id="KW-0805">Transcription regulation</keyword>
<evidence type="ECO:0000313" key="6">
    <source>
        <dbReference type="Proteomes" id="UP001596266"/>
    </source>
</evidence>
<evidence type="ECO:0000256" key="3">
    <source>
        <dbReference type="ARBA" id="ARBA00023163"/>
    </source>
</evidence>
<protein>
    <submittedName>
        <fullName evidence="5">LacI family DNA-binding transcriptional regulator</fullName>
    </submittedName>
</protein>
<dbReference type="GO" id="GO:0003677">
    <property type="term" value="F:DNA binding"/>
    <property type="evidence" value="ECO:0007669"/>
    <property type="project" value="UniProtKB-KW"/>
</dbReference>
<proteinExistence type="predicted"/>
<dbReference type="PROSITE" id="PS50932">
    <property type="entry name" value="HTH_LACI_2"/>
    <property type="match status" value="1"/>
</dbReference>
<gene>
    <name evidence="5" type="ORF">ACFP57_09895</name>
</gene>
<evidence type="ECO:0000259" key="4">
    <source>
        <dbReference type="PROSITE" id="PS50932"/>
    </source>
</evidence>
<dbReference type="InterPro" id="IPR010982">
    <property type="entry name" value="Lambda_DNA-bd_dom_sf"/>
</dbReference>
<dbReference type="Pfam" id="PF13377">
    <property type="entry name" value="Peripla_BP_3"/>
    <property type="match status" value="1"/>
</dbReference>
<dbReference type="RefSeq" id="WP_343886537.1">
    <property type="nucleotide sequence ID" value="NZ_BAAAKI010000016.1"/>
</dbReference>
<dbReference type="EMBL" id="JBHSUA010000019">
    <property type="protein sequence ID" value="MFC6397289.1"/>
    <property type="molecule type" value="Genomic_DNA"/>
</dbReference>
<dbReference type="InterPro" id="IPR028082">
    <property type="entry name" value="Peripla_BP_I"/>
</dbReference>
<dbReference type="PANTHER" id="PTHR30146">
    <property type="entry name" value="LACI-RELATED TRANSCRIPTIONAL REPRESSOR"/>
    <property type="match status" value="1"/>
</dbReference>
<dbReference type="InterPro" id="IPR046335">
    <property type="entry name" value="LacI/GalR-like_sensor"/>
</dbReference>
<reference evidence="6" key="1">
    <citation type="journal article" date="2019" name="Int. J. Syst. Evol. Microbiol.">
        <title>The Global Catalogue of Microorganisms (GCM) 10K type strain sequencing project: providing services to taxonomists for standard genome sequencing and annotation.</title>
        <authorList>
            <consortium name="The Broad Institute Genomics Platform"/>
            <consortium name="The Broad Institute Genome Sequencing Center for Infectious Disease"/>
            <person name="Wu L."/>
            <person name="Ma J."/>
        </authorList>
    </citation>
    <scope>NUCLEOTIDE SEQUENCE [LARGE SCALE GENOMIC DNA]</scope>
    <source>
        <strain evidence="6">CGMCC 1.15277</strain>
    </source>
</reference>
<dbReference type="Pfam" id="PF00356">
    <property type="entry name" value="LacI"/>
    <property type="match status" value="1"/>
</dbReference>
<evidence type="ECO:0000313" key="5">
    <source>
        <dbReference type="EMBL" id="MFC6397289.1"/>
    </source>
</evidence>
<evidence type="ECO:0000256" key="1">
    <source>
        <dbReference type="ARBA" id="ARBA00023015"/>
    </source>
</evidence>
<accession>A0ABW1X1D2</accession>
<keyword evidence="3" id="KW-0804">Transcription</keyword>
<sequence length="344" mass="37463">MTRPTLVSLANELGVSRQTVSNVINAPHLVRPETRERVQKAITESGYRPNVAAQALRNQRSRTIGMRILPASDGINGAIMDRFLHHLVAECQELGYNLMLFTATDERDEVAQARELFERGSIDGAVLTGTHADDRRPAELAELGIPCAAFGRPWGKVEQADHIWVDVDGRAGTRAATRHLLSLGHTRIGFIGWPRGSESGDDRRAGWSEAMTEAGIEGWEQWQADGEDGTPTGLVSMQRLEELGVEGVVCASDSLALGAREAIRRRCTESHFGELPVIGFDNTPVAAAITMSSIAQPVERCAQLLASALVHDLDPKSRGRALQPDERLVVPVLAPRSIELPPVR</sequence>
<dbReference type="SMART" id="SM00354">
    <property type="entry name" value="HTH_LACI"/>
    <property type="match status" value="1"/>
</dbReference>
<evidence type="ECO:0000256" key="2">
    <source>
        <dbReference type="ARBA" id="ARBA00023125"/>
    </source>
</evidence>